<evidence type="ECO:0000259" key="1">
    <source>
        <dbReference type="Pfam" id="PF00485"/>
    </source>
</evidence>
<sequence length="225" mass="25737">MDKTYDSLSNYLVQKEKSHPPEVRCLIAIAGIPGSGKSTLSERIVSRINNLSGTKKAIVVPMDGFHYTKKKLRTFSDPDEAIFRRGAHWTFDAQGFLILVERLRAPIKNDTVIGAPSFDHGRGDPVSDDIKIIIFEGLYLHLRNPPIWSSIVSHMDELWFIQVDREIAKERIIKRHIQSHIGESREEAIFRVENNDMINADYILNNSFPPTRIVHSIEATEQEFD</sequence>
<gene>
    <name evidence="2" type="ORF">AMORRO_LOCUS3747</name>
</gene>
<dbReference type="OrthoDB" id="6362633at2759"/>
<evidence type="ECO:0000313" key="3">
    <source>
        <dbReference type="Proteomes" id="UP000789342"/>
    </source>
</evidence>
<dbReference type="SUPFAM" id="SSF52540">
    <property type="entry name" value="P-loop containing nucleoside triphosphate hydrolases"/>
    <property type="match status" value="1"/>
</dbReference>
<dbReference type="InterPro" id="IPR006083">
    <property type="entry name" value="PRK/URK"/>
</dbReference>
<accession>A0A9N9F612</accession>
<feature type="domain" description="Phosphoribulokinase/uridine kinase" evidence="1">
    <location>
        <begin position="26"/>
        <end position="188"/>
    </location>
</feature>
<dbReference type="Proteomes" id="UP000789342">
    <property type="component" value="Unassembled WGS sequence"/>
</dbReference>
<name>A0A9N9F612_9GLOM</name>
<reference evidence="2" key="1">
    <citation type="submission" date="2021-06" db="EMBL/GenBank/DDBJ databases">
        <authorList>
            <person name="Kallberg Y."/>
            <person name="Tangrot J."/>
            <person name="Rosling A."/>
        </authorList>
    </citation>
    <scope>NUCLEOTIDE SEQUENCE</scope>
    <source>
        <strain evidence="2">CL551</strain>
    </source>
</reference>
<proteinExistence type="predicted"/>
<dbReference type="PANTHER" id="PTHR10285">
    <property type="entry name" value="URIDINE KINASE"/>
    <property type="match status" value="1"/>
</dbReference>
<organism evidence="2 3">
    <name type="scientific">Acaulospora morrowiae</name>
    <dbReference type="NCBI Taxonomy" id="94023"/>
    <lineage>
        <taxon>Eukaryota</taxon>
        <taxon>Fungi</taxon>
        <taxon>Fungi incertae sedis</taxon>
        <taxon>Mucoromycota</taxon>
        <taxon>Glomeromycotina</taxon>
        <taxon>Glomeromycetes</taxon>
        <taxon>Diversisporales</taxon>
        <taxon>Acaulosporaceae</taxon>
        <taxon>Acaulospora</taxon>
    </lineage>
</organism>
<dbReference type="InterPro" id="IPR027417">
    <property type="entry name" value="P-loop_NTPase"/>
</dbReference>
<dbReference type="AlphaFoldDB" id="A0A9N9F612"/>
<dbReference type="Pfam" id="PF00485">
    <property type="entry name" value="PRK"/>
    <property type="match status" value="1"/>
</dbReference>
<comment type="caution">
    <text evidence="2">The sequence shown here is derived from an EMBL/GenBank/DDBJ whole genome shotgun (WGS) entry which is preliminary data.</text>
</comment>
<dbReference type="Gene3D" id="3.40.50.300">
    <property type="entry name" value="P-loop containing nucleotide triphosphate hydrolases"/>
    <property type="match status" value="2"/>
</dbReference>
<keyword evidence="3" id="KW-1185">Reference proteome</keyword>
<dbReference type="EMBL" id="CAJVPV010001891">
    <property type="protein sequence ID" value="CAG8511427.1"/>
    <property type="molecule type" value="Genomic_DNA"/>
</dbReference>
<dbReference type="GO" id="GO:0016301">
    <property type="term" value="F:kinase activity"/>
    <property type="evidence" value="ECO:0007669"/>
    <property type="project" value="InterPro"/>
</dbReference>
<dbReference type="GO" id="GO:0005524">
    <property type="term" value="F:ATP binding"/>
    <property type="evidence" value="ECO:0007669"/>
    <property type="project" value="InterPro"/>
</dbReference>
<evidence type="ECO:0000313" key="2">
    <source>
        <dbReference type="EMBL" id="CAG8511427.1"/>
    </source>
</evidence>
<protein>
    <submittedName>
        <fullName evidence="2">10195_t:CDS:1</fullName>
    </submittedName>
</protein>